<evidence type="ECO:0000313" key="2">
    <source>
        <dbReference type="Proteomes" id="UP000186102"/>
    </source>
</evidence>
<dbReference type="STRING" id="1888891.DSOL_5109"/>
<dbReference type="OrthoDB" id="164847at2"/>
<dbReference type="RefSeq" id="WP_075367346.1">
    <property type="nucleotide sequence ID" value="NZ_MLBF01000086.1"/>
</dbReference>
<protein>
    <recommendedName>
        <fullName evidence="3">DUF3006 domain-containing protein</fullName>
    </recommendedName>
</protein>
<dbReference type="AlphaFoldDB" id="A0A1Q8QFN9"/>
<gene>
    <name evidence="1" type="ORF">DSOL_5109</name>
</gene>
<dbReference type="InterPro" id="IPR021377">
    <property type="entry name" value="DUF3006"/>
</dbReference>
<evidence type="ECO:0000313" key="1">
    <source>
        <dbReference type="EMBL" id="OLN26150.1"/>
    </source>
</evidence>
<sequence>MLVVFEREEDNHKAVLERSDGTTFDVDRAQIPEAAQPGDCLDIQADGKIILVPEETKKRKERVKKLMDELWE</sequence>
<evidence type="ECO:0008006" key="3">
    <source>
        <dbReference type="Google" id="ProtNLM"/>
    </source>
</evidence>
<accession>A0A1Q8QFN9</accession>
<dbReference type="Pfam" id="PF11213">
    <property type="entry name" value="DUF3006"/>
    <property type="match status" value="1"/>
</dbReference>
<organism evidence="1 2">
    <name type="scientific">Desulfosporosinus metallidurans</name>
    <dbReference type="NCBI Taxonomy" id="1888891"/>
    <lineage>
        <taxon>Bacteria</taxon>
        <taxon>Bacillati</taxon>
        <taxon>Bacillota</taxon>
        <taxon>Clostridia</taxon>
        <taxon>Eubacteriales</taxon>
        <taxon>Desulfitobacteriaceae</taxon>
        <taxon>Desulfosporosinus</taxon>
    </lineage>
</organism>
<name>A0A1Q8QFN9_9FIRM</name>
<reference evidence="1 2" key="1">
    <citation type="submission" date="2016-09" db="EMBL/GenBank/DDBJ databases">
        <title>Complete genome of Desulfosporosinus sp. OL.</title>
        <authorList>
            <person name="Mardanov A."/>
            <person name="Beletsky A."/>
            <person name="Panova A."/>
            <person name="Karnachuk O."/>
            <person name="Ravin N."/>
        </authorList>
    </citation>
    <scope>NUCLEOTIDE SEQUENCE [LARGE SCALE GENOMIC DNA]</scope>
    <source>
        <strain evidence="1 2">OL</strain>
    </source>
</reference>
<proteinExistence type="predicted"/>
<keyword evidence="2" id="KW-1185">Reference proteome</keyword>
<dbReference type="Proteomes" id="UP000186102">
    <property type="component" value="Unassembled WGS sequence"/>
</dbReference>
<comment type="caution">
    <text evidence="1">The sequence shown here is derived from an EMBL/GenBank/DDBJ whole genome shotgun (WGS) entry which is preliminary data.</text>
</comment>
<dbReference type="EMBL" id="MLBF01000086">
    <property type="protein sequence ID" value="OLN26150.1"/>
    <property type="molecule type" value="Genomic_DNA"/>
</dbReference>